<keyword evidence="2" id="KW-0808">Transferase</keyword>
<dbReference type="EC" id="2.7.7.7" evidence="2"/>
<dbReference type="CDD" id="cd10434">
    <property type="entry name" value="GIY-YIG_UvrC_Cho"/>
    <property type="match status" value="1"/>
</dbReference>
<dbReference type="FunFam" id="3.30.420.10:FF:000045">
    <property type="entry name" value="3'-5' exonuclease DinG"/>
    <property type="match status" value="1"/>
</dbReference>
<dbReference type="SMART" id="SM00479">
    <property type="entry name" value="EXOIII"/>
    <property type="match status" value="1"/>
</dbReference>
<dbReference type="SUPFAM" id="SSF82771">
    <property type="entry name" value="GIY-YIG endonuclease"/>
    <property type="match status" value="1"/>
</dbReference>
<dbReference type="Pfam" id="PF00929">
    <property type="entry name" value="RNase_T"/>
    <property type="match status" value="1"/>
</dbReference>
<dbReference type="GO" id="GO:0008408">
    <property type="term" value="F:3'-5' exonuclease activity"/>
    <property type="evidence" value="ECO:0007669"/>
    <property type="project" value="TreeGrafter"/>
</dbReference>
<dbReference type="PROSITE" id="PS50164">
    <property type="entry name" value="GIY_YIG"/>
    <property type="match status" value="1"/>
</dbReference>
<dbReference type="InterPro" id="IPR036397">
    <property type="entry name" value="RNaseH_sf"/>
</dbReference>
<dbReference type="STRING" id="1618443.UV73_C0001G0166"/>
<name>A0A0G1DLC7_9BACT</name>
<dbReference type="AlphaFoldDB" id="A0A0G1DLC7"/>
<dbReference type="InterPro" id="IPR013520">
    <property type="entry name" value="Ribonucl_H"/>
</dbReference>
<evidence type="ECO:0000313" key="2">
    <source>
        <dbReference type="EMBL" id="KKS98645.1"/>
    </source>
</evidence>
<dbReference type="GO" id="GO:0045004">
    <property type="term" value="P:DNA replication proofreading"/>
    <property type="evidence" value="ECO:0007669"/>
    <property type="project" value="TreeGrafter"/>
</dbReference>
<dbReference type="GO" id="GO:0003887">
    <property type="term" value="F:DNA-directed DNA polymerase activity"/>
    <property type="evidence" value="ECO:0007669"/>
    <property type="project" value="UniProtKB-EC"/>
</dbReference>
<dbReference type="Gene3D" id="3.40.1440.10">
    <property type="entry name" value="GIY-YIG endonuclease"/>
    <property type="match status" value="1"/>
</dbReference>
<keyword evidence="2" id="KW-0548">Nucleotidyltransferase</keyword>
<dbReference type="Gene3D" id="3.30.420.10">
    <property type="entry name" value="Ribonuclease H-like superfamily/Ribonuclease H"/>
    <property type="match status" value="1"/>
</dbReference>
<dbReference type="CDD" id="cd06127">
    <property type="entry name" value="DEDDh"/>
    <property type="match status" value="1"/>
</dbReference>
<proteinExistence type="predicted"/>
<dbReference type="SMART" id="SM00465">
    <property type="entry name" value="GIYc"/>
    <property type="match status" value="1"/>
</dbReference>
<feature type="domain" description="GIY-YIG" evidence="1">
    <location>
        <begin position="200"/>
        <end position="278"/>
    </location>
</feature>
<accession>A0A0G1DLC7</accession>
<sequence>MMPPSITFIDLETTGGHVARSQIIEIGIIRTEKGKIVKKYSQLVRPVSSISPFVLELTGITYEELDRAPIFEAICGEVLEMIKDSVIAAHNIRFDYGILHQEFKRCGISFSSKHFCTIKLSKLLYPGLRFYNLDHLISNFHLKIEKRHRAFDDAKVIWDLYSFSRKNTARKIFEKALNLALKEPSVPLNITGDELESLPESPGVYIFYGDHETPLYVGKSINIKDRVKSHFSRDYLSSKDLNISREIRRIGYERTAGELGALFLESSLIKKLQPIYNRRLRLRRKLIAVTKCVNADGIYVFKIEEKSGGNGNFQDLLSIFRSQSQAKEFLYSLAGEYDLCPKLLGLENTTGACFWYRLNRCRGICAKKEDKLKYNLRFMDAFTKYRVKPWPFAGPILVREESELKESFLFDRWCLLDSFSSEEDMPVPGKYEYIFDYDAYKILHRFLSSGTNLRKVTNLKTFQVG</sequence>
<protein>
    <submittedName>
        <fullName evidence="2">Polymerase III subunit epsilon, DNA polymerase III subunit epsilon protein</fullName>
        <ecNumber evidence="2">2.7.7.7</ecNumber>
    </submittedName>
</protein>
<dbReference type="GO" id="GO:0006289">
    <property type="term" value="P:nucleotide-excision repair"/>
    <property type="evidence" value="ECO:0007669"/>
    <property type="project" value="InterPro"/>
</dbReference>
<evidence type="ECO:0000259" key="1">
    <source>
        <dbReference type="PROSITE" id="PS50164"/>
    </source>
</evidence>
<dbReference type="InterPro" id="IPR006054">
    <property type="entry name" value="DnaQ"/>
</dbReference>
<dbReference type="InterPro" id="IPR012337">
    <property type="entry name" value="RNaseH-like_sf"/>
</dbReference>
<dbReference type="InterPro" id="IPR000305">
    <property type="entry name" value="GIY-YIG_endonuc"/>
</dbReference>
<gene>
    <name evidence="2" type="primary">polC</name>
    <name evidence="2" type="ORF">UV73_C0001G0166</name>
</gene>
<dbReference type="InterPro" id="IPR047296">
    <property type="entry name" value="GIY-YIG_UvrC_Cho"/>
</dbReference>
<reference evidence="2 3" key="1">
    <citation type="journal article" date="2015" name="Nature">
        <title>rRNA introns, odd ribosomes, and small enigmatic genomes across a large radiation of phyla.</title>
        <authorList>
            <person name="Brown C.T."/>
            <person name="Hug L.A."/>
            <person name="Thomas B.C."/>
            <person name="Sharon I."/>
            <person name="Castelle C.J."/>
            <person name="Singh A."/>
            <person name="Wilkins M.J."/>
            <person name="Williams K.H."/>
            <person name="Banfield J.F."/>
        </authorList>
    </citation>
    <scope>NUCLEOTIDE SEQUENCE [LARGE SCALE GENOMIC DNA]</scope>
</reference>
<dbReference type="NCBIfam" id="TIGR00573">
    <property type="entry name" value="dnaq"/>
    <property type="match status" value="1"/>
</dbReference>
<dbReference type="Pfam" id="PF01541">
    <property type="entry name" value="GIY-YIG"/>
    <property type="match status" value="1"/>
</dbReference>
<dbReference type="PANTHER" id="PTHR30231">
    <property type="entry name" value="DNA POLYMERASE III SUBUNIT EPSILON"/>
    <property type="match status" value="1"/>
</dbReference>
<evidence type="ECO:0000313" key="3">
    <source>
        <dbReference type="Proteomes" id="UP000034894"/>
    </source>
</evidence>
<organism evidence="2 3">
    <name type="scientific">Candidatus Gottesmanbacteria bacterium GW2011_GWA2_43_14</name>
    <dbReference type="NCBI Taxonomy" id="1618443"/>
    <lineage>
        <taxon>Bacteria</taxon>
        <taxon>Candidatus Gottesmaniibacteriota</taxon>
    </lineage>
</organism>
<comment type="caution">
    <text evidence="2">The sequence shown here is derived from an EMBL/GenBank/DDBJ whole genome shotgun (WGS) entry which is preliminary data.</text>
</comment>
<dbReference type="GO" id="GO:0005829">
    <property type="term" value="C:cytosol"/>
    <property type="evidence" value="ECO:0007669"/>
    <property type="project" value="TreeGrafter"/>
</dbReference>
<dbReference type="Proteomes" id="UP000034894">
    <property type="component" value="Unassembled WGS sequence"/>
</dbReference>
<dbReference type="InterPro" id="IPR035901">
    <property type="entry name" value="GIY-YIG_endonuc_sf"/>
</dbReference>
<dbReference type="PANTHER" id="PTHR30231:SF37">
    <property type="entry name" value="EXODEOXYRIBONUCLEASE 10"/>
    <property type="match status" value="1"/>
</dbReference>
<dbReference type="EMBL" id="LCFP01000001">
    <property type="protein sequence ID" value="KKS98645.1"/>
    <property type="molecule type" value="Genomic_DNA"/>
</dbReference>
<dbReference type="SUPFAM" id="SSF53098">
    <property type="entry name" value="Ribonuclease H-like"/>
    <property type="match status" value="1"/>
</dbReference>
<dbReference type="GO" id="GO:0003677">
    <property type="term" value="F:DNA binding"/>
    <property type="evidence" value="ECO:0007669"/>
    <property type="project" value="InterPro"/>
</dbReference>